<evidence type="ECO:0000256" key="1">
    <source>
        <dbReference type="ARBA" id="ARBA00010923"/>
    </source>
</evidence>
<dbReference type="EMBL" id="RXNT01000033">
    <property type="protein sequence ID" value="RTR25562.1"/>
    <property type="molecule type" value="Genomic_DNA"/>
</dbReference>
<feature type="domain" description="Type I restriction modification DNA specificity" evidence="4">
    <location>
        <begin position="208"/>
        <end position="370"/>
    </location>
</feature>
<evidence type="ECO:0000313" key="5">
    <source>
        <dbReference type="EMBL" id="RTR25562.1"/>
    </source>
</evidence>
<evidence type="ECO:0000256" key="2">
    <source>
        <dbReference type="ARBA" id="ARBA00022747"/>
    </source>
</evidence>
<accession>A0A431VQR3</accession>
<keyword evidence="2" id="KW-0680">Restriction system</keyword>
<dbReference type="PANTHER" id="PTHR30408">
    <property type="entry name" value="TYPE-1 RESTRICTION ENZYME ECOKI SPECIFICITY PROTEIN"/>
    <property type="match status" value="1"/>
</dbReference>
<dbReference type="Gene3D" id="3.90.220.20">
    <property type="entry name" value="DNA methylase specificity domains"/>
    <property type="match status" value="2"/>
</dbReference>
<reference evidence="5 6" key="1">
    <citation type="submission" date="2018-12" db="EMBL/GenBank/DDBJ databases">
        <title>Bacillus yapensis draft genome sequence.</title>
        <authorList>
            <person name="Yu L."/>
            <person name="Xu X."/>
            <person name="Tang X."/>
        </authorList>
    </citation>
    <scope>NUCLEOTIDE SEQUENCE [LARGE SCALE GENOMIC DNA]</scope>
    <source>
        <strain evidence="5 6">XXST-01</strain>
    </source>
</reference>
<keyword evidence="3" id="KW-0238">DNA-binding</keyword>
<comment type="caution">
    <text evidence="5">The sequence shown here is derived from an EMBL/GenBank/DDBJ whole genome shotgun (WGS) entry which is preliminary data.</text>
</comment>
<keyword evidence="5" id="KW-0378">Hydrolase</keyword>
<comment type="similarity">
    <text evidence="1">Belongs to the type-I restriction system S methylase family.</text>
</comment>
<evidence type="ECO:0000259" key="4">
    <source>
        <dbReference type="Pfam" id="PF01420"/>
    </source>
</evidence>
<evidence type="ECO:0000313" key="6">
    <source>
        <dbReference type="Proteomes" id="UP000271374"/>
    </source>
</evidence>
<gene>
    <name evidence="5" type="ORF">EKG37_22785</name>
</gene>
<dbReference type="Proteomes" id="UP000271374">
    <property type="component" value="Unassembled WGS sequence"/>
</dbReference>
<dbReference type="SUPFAM" id="SSF116734">
    <property type="entry name" value="DNA methylase specificity domain"/>
    <property type="match status" value="2"/>
</dbReference>
<dbReference type="Pfam" id="PF01420">
    <property type="entry name" value="Methylase_S"/>
    <property type="match status" value="2"/>
</dbReference>
<evidence type="ECO:0000256" key="3">
    <source>
        <dbReference type="ARBA" id="ARBA00023125"/>
    </source>
</evidence>
<dbReference type="InterPro" id="IPR052021">
    <property type="entry name" value="Type-I_RS_S_subunit"/>
</dbReference>
<dbReference type="InterPro" id="IPR044946">
    <property type="entry name" value="Restrct_endonuc_typeI_TRD_sf"/>
</dbReference>
<dbReference type="CDD" id="cd17273">
    <property type="entry name" value="RMtype1_S_EcoJA69PI-TRD1-CR1_like"/>
    <property type="match status" value="2"/>
</dbReference>
<keyword evidence="5" id="KW-0540">Nuclease</keyword>
<feature type="domain" description="Type I restriction modification DNA specificity" evidence="4">
    <location>
        <begin position="3"/>
        <end position="181"/>
    </location>
</feature>
<dbReference type="OrthoDB" id="9795776at2"/>
<protein>
    <submittedName>
        <fullName evidence="5">Restriction endonuclease subunit S</fullName>
    </submittedName>
</protein>
<dbReference type="AlphaFoldDB" id="A0A431VQR3"/>
<dbReference type="GO" id="GO:0009307">
    <property type="term" value="P:DNA restriction-modification system"/>
    <property type="evidence" value="ECO:0007669"/>
    <property type="project" value="UniProtKB-KW"/>
</dbReference>
<keyword evidence="5" id="KW-0255">Endonuclease</keyword>
<dbReference type="RefSeq" id="WP_126411050.1">
    <property type="nucleotide sequence ID" value="NZ_RXNT01000033.1"/>
</dbReference>
<dbReference type="InterPro" id="IPR000055">
    <property type="entry name" value="Restrct_endonuc_typeI_TRD"/>
</dbReference>
<dbReference type="GO" id="GO:0003677">
    <property type="term" value="F:DNA binding"/>
    <property type="evidence" value="ECO:0007669"/>
    <property type="project" value="UniProtKB-KW"/>
</dbReference>
<organism evidence="5 6">
    <name type="scientific">Bacillus yapensis</name>
    <dbReference type="NCBI Taxonomy" id="2492960"/>
    <lineage>
        <taxon>Bacteria</taxon>
        <taxon>Bacillati</taxon>
        <taxon>Bacillota</taxon>
        <taxon>Bacilli</taxon>
        <taxon>Bacillales</taxon>
        <taxon>Bacillaceae</taxon>
        <taxon>Bacillus</taxon>
    </lineage>
</organism>
<dbReference type="PANTHER" id="PTHR30408:SF13">
    <property type="entry name" value="TYPE I RESTRICTION ENZYME HINDI SPECIFICITY SUBUNIT"/>
    <property type="match status" value="1"/>
</dbReference>
<keyword evidence="6" id="KW-1185">Reference proteome</keyword>
<sequence>MISEFKNYTLGEITKILNGSTPSTKKIEYYENGTIPWITPKDLSGHPFRNISRGERNITQLGLQNSSTKLLPRGTVLFSSRAPIGYVAIAANEVTTNQGFKSFICNEEIILTEYLYYFLIAKKEYIESLANGSTFKELSLTSTKNIPIKLPNLQAQKKVAETLGDLDRKIELNYSIIDNLEKLAERTYKYWFLDETIPDDRKNMIVRENVKIGEVVKIMGGGTPKTSNESYWENGDINWFTPSDLTSSKEIFVLDSQRKITREGLENSSAKLIPPYSLLLSSRATIGELAINQKSTTTNQGFIVIIPNEKISIYQLYFWAKLNKNKIISMANGSTFKEISKKDFKTIEIPIIKDTTSFNSIMHDYFKQIEELTKEIRILKLTRDKLTPRLIV</sequence>
<dbReference type="GO" id="GO:0004519">
    <property type="term" value="F:endonuclease activity"/>
    <property type="evidence" value="ECO:0007669"/>
    <property type="project" value="UniProtKB-KW"/>
</dbReference>
<name>A0A431VQR3_9BACI</name>
<proteinExistence type="inferred from homology"/>